<feature type="region of interest" description="Disordered" evidence="1">
    <location>
        <begin position="165"/>
        <end position="190"/>
    </location>
</feature>
<gene>
    <name evidence="2" type="ORF">M378DRAFT_102450</name>
</gene>
<name>A0A0C2XCY7_AMAMK</name>
<reference evidence="2 3" key="1">
    <citation type="submission" date="2014-04" db="EMBL/GenBank/DDBJ databases">
        <title>Evolutionary Origins and Diversification of the Mycorrhizal Mutualists.</title>
        <authorList>
            <consortium name="DOE Joint Genome Institute"/>
            <consortium name="Mycorrhizal Genomics Consortium"/>
            <person name="Kohler A."/>
            <person name="Kuo A."/>
            <person name="Nagy L.G."/>
            <person name="Floudas D."/>
            <person name="Copeland A."/>
            <person name="Barry K.W."/>
            <person name="Cichocki N."/>
            <person name="Veneault-Fourrey C."/>
            <person name="LaButti K."/>
            <person name="Lindquist E.A."/>
            <person name="Lipzen A."/>
            <person name="Lundell T."/>
            <person name="Morin E."/>
            <person name="Murat C."/>
            <person name="Riley R."/>
            <person name="Ohm R."/>
            <person name="Sun H."/>
            <person name="Tunlid A."/>
            <person name="Henrissat B."/>
            <person name="Grigoriev I.V."/>
            <person name="Hibbett D.S."/>
            <person name="Martin F."/>
        </authorList>
    </citation>
    <scope>NUCLEOTIDE SEQUENCE [LARGE SCALE GENOMIC DNA]</scope>
    <source>
        <strain evidence="2 3">Koide BX008</strain>
    </source>
</reference>
<keyword evidence="3" id="KW-1185">Reference proteome</keyword>
<evidence type="ECO:0000313" key="3">
    <source>
        <dbReference type="Proteomes" id="UP000054549"/>
    </source>
</evidence>
<evidence type="ECO:0000256" key="1">
    <source>
        <dbReference type="SAM" id="MobiDB-lite"/>
    </source>
</evidence>
<dbReference type="AlphaFoldDB" id="A0A0C2XCY7"/>
<dbReference type="Proteomes" id="UP000054549">
    <property type="component" value="Unassembled WGS sequence"/>
</dbReference>
<proteinExistence type="predicted"/>
<dbReference type="OrthoDB" id="3262664at2759"/>
<evidence type="ECO:0000313" key="2">
    <source>
        <dbReference type="EMBL" id="KIL67301.1"/>
    </source>
</evidence>
<dbReference type="InParanoid" id="A0A0C2XCY7"/>
<accession>A0A0C2XCY7</accession>
<dbReference type="HOGENOM" id="CLU_1230217_0_0_1"/>
<protein>
    <submittedName>
        <fullName evidence="2">Uncharacterized protein</fullName>
    </submittedName>
</protein>
<organism evidence="2 3">
    <name type="scientific">Amanita muscaria (strain Koide BX008)</name>
    <dbReference type="NCBI Taxonomy" id="946122"/>
    <lineage>
        <taxon>Eukaryota</taxon>
        <taxon>Fungi</taxon>
        <taxon>Dikarya</taxon>
        <taxon>Basidiomycota</taxon>
        <taxon>Agaricomycotina</taxon>
        <taxon>Agaricomycetes</taxon>
        <taxon>Agaricomycetidae</taxon>
        <taxon>Agaricales</taxon>
        <taxon>Pluteineae</taxon>
        <taxon>Amanitaceae</taxon>
        <taxon>Amanita</taxon>
    </lineage>
</organism>
<sequence>MSLSVDDLVASFSSNHIGQEAIDLAALQASHPTPAQLAQVIFAQQSGLSIKPTKHIRPCNTPTSATVPCSWSRVSPIDEIEYQDERMVEELLIPATQAQVQTQSHFQTQTQTHHIYPSYHPPYSPASESFYPTFDPSQPCTAAPPHSSQFTSTDPFYIAQMQEMQRQGGTFTRLGRPDERSPFLLGAQSQ</sequence>
<dbReference type="EMBL" id="KN818232">
    <property type="protein sequence ID" value="KIL67301.1"/>
    <property type="molecule type" value="Genomic_DNA"/>
</dbReference>
<dbReference type="STRING" id="946122.A0A0C2XCY7"/>